<proteinExistence type="predicted"/>
<name>A0A0J7K7K8_LASNI</name>
<evidence type="ECO:0000259" key="1">
    <source>
        <dbReference type="PROSITE" id="PS50878"/>
    </source>
</evidence>
<protein>
    <submittedName>
        <fullName evidence="2">R2 protein</fullName>
    </submittedName>
</protein>
<dbReference type="STRING" id="67767.A0A0J7K7K8"/>
<evidence type="ECO:0000313" key="3">
    <source>
        <dbReference type="Proteomes" id="UP000036403"/>
    </source>
</evidence>
<dbReference type="EMBL" id="LBMM01012398">
    <property type="protein sequence ID" value="KMQ86239.1"/>
    <property type="molecule type" value="Genomic_DNA"/>
</dbReference>
<accession>A0A0J7K7K8</accession>
<reference evidence="2 3" key="1">
    <citation type="submission" date="2015-04" db="EMBL/GenBank/DDBJ databases">
        <title>Lasius niger genome sequencing.</title>
        <authorList>
            <person name="Konorov E.A."/>
            <person name="Nikitin M.A."/>
            <person name="Kirill M.V."/>
            <person name="Chang P."/>
        </authorList>
    </citation>
    <scope>NUCLEOTIDE SEQUENCE [LARGE SCALE GENOMIC DNA]</scope>
    <source>
        <tissue evidence="2">Whole</tissue>
    </source>
</reference>
<dbReference type="PANTHER" id="PTHR19446">
    <property type="entry name" value="REVERSE TRANSCRIPTASES"/>
    <property type="match status" value="1"/>
</dbReference>
<dbReference type="Proteomes" id="UP000036403">
    <property type="component" value="Unassembled WGS sequence"/>
</dbReference>
<organism evidence="2 3">
    <name type="scientific">Lasius niger</name>
    <name type="common">Black garden ant</name>
    <dbReference type="NCBI Taxonomy" id="67767"/>
    <lineage>
        <taxon>Eukaryota</taxon>
        <taxon>Metazoa</taxon>
        <taxon>Ecdysozoa</taxon>
        <taxon>Arthropoda</taxon>
        <taxon>Hexapoda</taxon>
        <taxon>Insecta</taxon>
        <taxon>Pterygota</taxon>
        <taxon>Neoptera</taxon>
        <taxon>Endopterygota</taxon>
        <taxon>Hymenoptera</taxon>
        <taxon>Apocrita</taxon>
        <taxon>Aculeata</taxon>
        <taxon>Formicoidea</taxon>
        <taxon>Formicidae</taxon>
        <taxon>Formicinae</taxon>
        <taxon>Lasius</taxon>
        <taxon>Lasius</taxon>
    </lineage>
</organism>
<feature type="domain" description="Reverse transcriptase" evidence="1">
    <location>
        <begin position="93"/>
        <end position="318"/>
    </location>
</feature>
<dbReference type="SUPFAM" id="SSF56672">
    <property type="entry name" value="DNA/RNA polymerases"/>
    <property type="match status" value="1"/>
</dbReference>
<dbReference type="Pfam" id="PF00078">
    <property type="entry name" value="RVT_1"/>
    <property type="match status" value="1"/>
</dbReference>
<dbReference type="PROSITE" id="PS50878">
    <property type="entry name" value="RT_POL"/>
    <property type="match status" value="1"/>
</dbReference>
<dbReference type="PaxDb" id="67767-A0A0J7K7K8"/>
<comment type="caution">
    <text evidence="2">The sequence shown here is derived from an EMBL/GenBank/DDBJ whole genome shotgun (WGS) entry which is preliminary data.</text>
</comment>
<dbReference type="OrthoDB" id="7687051at2759"/>
<dbReference type="InterPro" id="IPR000477">
    <property type="entry name" value="RT_dom"/>
</dbReference>
<gene>
    <name evidence="2" type="ORF">RF55_14825</name>
</gene>
<dbReference type="AlphaFoldDB" id="A0A0J7K7K8"/>
<dbReference type="InterPro" id="IPR043502">
    <property type="entry name" value="DNA/RNA_pol_sf"/>
</dbReference>
<sequence length="404" mass="44466">MNQKQPKQAPEADIQLSELYIGFWGTPGPQQEPVRYTATEIPAERILLPITSLEVKSKIKCIANSSAAGIDKIKKANLKDKGTNTVLAKLFNLLLLKGIYPVAWKQNRSTLIPKGGKDPAEIIRRVFQQTQRQKGFTSKNGCFANTRLLSAAVSEAKASGGVFTVLDISKAFDTVPHQAINLGLKRKGIPPTVANYITNMYNGCKTIIKAKDGEDVPIELKRRVKQGDPLSPLLFNLVIEPIIQMVQDASSGIQVEGSNLAAMAFADDMILLAKDRETAIGQIKMVYTELRKREMVVGGIPILYGEPDKAFKYLGVSATPWKGLIEGIELNTIQDLIDRVKTLPIKPMQKLTLLRTYLLPRFTYGNKANKLKRNLNVPEARVVPIVVSSRGALPAATIAELKQL</sequence>
<evidence type="ECO:0000313" key="2">
    <source>
        <dbReference type="EMBL" id="KMQ86239.1"/>
    </source>
</evidence>
<keyword evidence="3" id="KW-1185">Reference proteome</keyword>
<dbReference type="GO" id="GO:0071897">
    <property type="term" value="P:DNA biosynthetic process"/>
    <property type="evidence" value="ECO:0007669"/>
    <property type="project" value="UniProtKB-ARBA"/>
</dbReference>